<dbReference type="Pfam" id="PF07897">
    <property type="entry name" value="EAR"/>
    <property type="match status" value="1"/>
</dbReference>
<evidence type="ECO:0000256" key="4">
    <source>
        <dbReference type="RuleBase" id="RU369029"/>
    </source>
</evidence>
<organism evidence="8 9">
    <name type="scientific">Artemisia annua</name>
    <name type="common">Sweet wormwood</name>
    <dbReference type="NCBI Taxonomy" id="35608"/>
    <lineage>
        <taxon>Eukaryota</taxon>
        <taxon>Viridiplantae</taxon>
        <taxon>Streptophyta</taxon>
        <taxon>Embryophyta</taxon>
        <taxon>Tracheophyta</taxon>
        <taxon>Spermatophyta</taxon>
        <taxon>Magnoliopsida</taxon>
        <taxon>eudicotyledons</taxon>
        <taxon>Gunneridae</taxon>
        <taxon>Pentapetalae</taxon>
        <taxon>asterids</taxon>
        <taxon>campanulids</taxon>
        <taxon>Asterales</taxon>
        <taxon>Asteraceae</taxon>
        <taxon>Asteroideae</taxon>
        <taxon>Anthemideae</taxon>
        <taxon>Artemisiinae</taxon>
        <taxon>Artemisia</taxon>
    </lineage>
</organism>
<protein>
    <recommendedName>
        <fullName evidence="4">Ninja-family protein</fullName>
    </recommendedName>
    <alternativeName>
        <fullName evidence="4">ABI-binding protein</fullName>
    </alternativeName>
</protein>
<dbReference type="InterPro" id="IPR012463">
    <property type="entry name" value="Ninja_motif"/>
</dbReference>
<feature type="domain" description="Tify" evidence="7">
    <location>
        <begin position="270"/>
        <end position="302"/>
    </location>
</feature>
<feature type="compositionally biased region" description="Low complexity" evidence="5">
    <location>
        <begin position="186"/>
        <end position="195"/>
    </location>
</feature>
<dbReference type="InterPro" id="IPR031307">
    <property type="entry name" value="Ninja_fam"/>
</dbReference>
<dbReference type="OrthoDB" id="667358at2759"/>
<evidence type="ECO:0000256" key="5">
    <source>
        <dbReference type="SAM" id="MobiDB-lite"/>
    </source>
</evidence>
<comment type="caution">
    <text evidence="8">The sequence shown here is derived from an EMBL/GenBank/DDBJ whole genome shotgun (WGS) entry which is preliminary data.</text>
</comment>
<feature type="compositionally biased region" description="Polar residues" evidence="5">
    <location>
        <begin position="171"/>
        <end position="180"/>
    </location>
</feature>
<name>A0A2U1LNP5_ARTAN</name>
<sequence>MDFLKKFVSDDGGDDGGAHMVKNEKVFDDQENIELSLGLSLNGKYGIEKRRIDNNNNMLVRASSVVADMTSFLTVDQTTSLTRSCSLPVEMVMEDESFRKKKEMQSLRRFEAKRKRVEKMKNGSCEVKKLRCLSNGNNDVTKSFLPPLPKMSSVGSGGSPGSGGSSGLSDLESQPFSGTNKDTDSKSTSQQSVSQQILNSNLYRSNSVASKPVSEKFTITSSQIIDRNSKDETLKMMLSDMPCVSTKGDGINGNKIEGFLYRYRKGEEVRIVCVCHGSFLTPAEFVKHGGGGDVEHPLRHIIVNPPSL</sequence>
<dbReference type="InterPro" id="IPR032308">
    <property type="entry name" value="TDBD"/>
</dbReference>
<evidence type="ECO:0000259" key="7">
    <source>
        <dbReference type="Pfam" id="PF16135"/>
    </source>
</evidence>
<feature type="region of interest" description="Disordered" evidence="5">
    <location>
        <begin position="143"/>
        <end position="195"/>
    </location>
</feature>
<accession>A0A2U1LNP5</accession>
<dbReference type="PANTHER" id="PTHR31413:SF34">
    <property type="entry name" value="NINJA-FAMILY PROTEIN"/>
    <property type="match status" value="1"/>
</dbReference>
<dbReference type="GO" id="GO:0005634">
    <property type="term" value="C:nucleus"/>
    <property type="evidence" value="ECO:0007669"/>
    <property type="project" value="UniProtKB-SubCell"/>
</dbReference>
<evidence type="ECO:0000256" key="3">
    <source>
        <dbReference type="ARBA" id="ARBA00023242"/>
    </source>
</evidence>
<comment type="subcellular location">
    <subcellularLocation>
        <location evidence="1 4">Nucleus</location>
    </subcellularLocation>
</comment>
<dbReference type="InterPro" id="IPR032310">
    <property type="entry name" value="NLS_NINJA_AFP-like"/>
</dbReference>
<dbReference type="Pfam" id="PF16136">
    <property type="entry name" value="NLS_NINJA_AFP"/>
    <property type="match status" value="1"/>
</dbReference>
<feature type="compositionally biased region" description="Gly residues" evidence="5">
    <location>
        <begin position="155"/>
        <end position="166"/>
    </location>
</feature>
<gene>
    <name evidence="8" type="ORF">CTI12_AA475140</name>
</gene>
<dbReference type="EMBL" id="PKPP01008471">
    <property type="protein sequence ID" value="PWA50619.1"/>
    <property type="molecule type" value="Genomic_DNA"/>
</dbReference>
<proteinExistence type="inferred from homology"/>
<dbReference type="AlphaFoldDB" id="A0A2U1LNP5"/>
<dbReference type="STRING" id="35608.A0A2U1LNP5"/>
<dbReference type="GO" id="GO:0007165">
    <property type="term" value="P:signal transduction"/>
    <property type="evidence" value="ECO:0007669"/>
    <property type="project" value="InterPro"/>
</dbReference>
<comment type="similarity">
    <text evidence="2 4">Belongs to the Ninja family.</text>
</comment>
<keyword evidence="3 4" id="KW-0539">Nucleus</keyword>
<evidence type="ECO:0000313" key="9">
    <source>
        <dbReference type="Proteomes" id="UP000245207"/>
    </source>
</evidence>
<dbReference type="Pfam" id="PF16135">
    <property type="entry name" value="TDBD"/>
    <property type="match status" value="1"/>
</dbReference>
<evidence type="ECO:0000256" key="1">
    <source>
        <dbReference type="ARBA" id="ARBA00004123"/>
    </source>
</evidence>
<evidence type="ECO:0000313" key="8">
    <source>
        <dbReference type="EMBL" id="PWA50619.1"/>
    </source>
</evidence>
<evidence type="ECO:0000259" key="6">
    <source>
        <dbReference type="Pfam" id="PF07897"/>
    </source>
</evidence>
<comment type="function">
    <text evidence="4">Acts as a negative regulator of abscisic acid (ABA) response.</text>
</comment>
<evidence type="ECO:0000256" key="2">
    <source>
        <dbReference type="ARBA" id="ARBA00006081"/>
    </source>
</evidence>
<dbReference type="GO" id="GO:0045892">
    <property type="term" value="P:negative regulation of DNA-templated transcription"/>
    <property type="evidence" value="ECO:0007669"/>
    <property type="project" value="TreeGrafter"/>
</dbReference>
<dbReference type="PANTHER" id="PTHR31413">
    <property type="entry name" value="AFP HOMOLOG 2"/>
    <property type="match status" value="1"/>
</dbReference>
<dbReference type="Proteomes" id="UP000245207">
    <property type="component" value="Unassembled WGS sequence"/>
</dbReference>
<keyword evidence="9" id="KW-1185">Reference proteome</keyword>
<feature type="domain" description="Ethylene-responsive binding factor-associated repression" evidence="6">
    <location>
        <begin position="28"/>
        <end position="67"/>
    </location>
</feature>
<reference evidence="8 9" key="1">
    <citation type="journal article" date="2018" name="Mol. Plant">
        <title>The genome of Artemisia annua provides insight into the evolution of Asteraceae family and artemisinin biosynthesis.</title>
        <authorList>
            <person name="Shen Q."/>
            <person name="Zhang L."/>
            <person name="Liao Z."/>
            <person name="Wang S."/>
            <person name="Yan T."/>
            <person name="Shi P."/>
            <person name="Liu M."/>
            <person name="Fu X."/>
            <person name="Pan Q."/>
            <person name="Wang Y."/>
            <person name="Lv Z."/>
            <person name="Lu X."/>
            <person name="Zhang F."/>
            <person name="Jiang W."/>
            <person name="Ma Y."/>
            <person name="Chen M."/>
            <person name="Hao X."/>
            <person name="Li L."/>
            <person name="Tang Y."/>
            <person name="Lv G."/>
            <person name="Zhou Y."/>
            <person name="Sun X."/>
            <person name="Brodelius P.E."/>
            <person name="Rose J.K.C."/>
            <person name="Tang K."/>
        </authorList>
    </citation>
    <scope>NUCLEOTIDE SEQUENCE [LARGE SCALE GENOMIC DNA]</scope>
    <source>
        <strain evidence="9">cv. Huhao1</strain>
        <tissue evidence="8">Leaf</tissue>
    </source>
</reference>